<dbReference type="InterPro" id="IPR009057">
    <property type="entry name" value="Homeodomain-like_sf"/>
</dbReference>
<keyword evidence="1 2" id="KW-0238">DNA-binding</keyword>
<dbReference type="InterPro" id="IPR001647">
    <property type="entry name" value="HTH_TetR"/>
</dbReference>
<dbReference type="Pfam" id="PF00440">
    <property type="entry name" value="TetR_N"/>
    <property type="match status" value="1"/>
</dbReference>
<dbReference type="InterPro" id="IPR050624">
    <property type="entry name" value="HTH-type_Tx_Regulator"/>
</dbReference>
<dbReference type="OrthoDB" id="9810250at2"/>
<evidence type="ECO:0000256" key="1">
    <source>
        <dbReference type="ARBA" id="ARBA00023125"/>
    </source>
</evidence>
<dbReference type="PROSITE" id="PS50977">
    <property type="entry name" value="HTH_TETR_2"/>
    <property type="match status" value="1"/>
</dbReference>
<keyword evidence="5" id="KW-1185">Reference proteome</keyword>
<dbReference type="Proteomes" id="UP000004528">
    <property type="component" value="Unassembled WGS sequence"/>
</dbReference>
<dbReference type="Gene3D" id="1.10.357.10">
    <property type="entry name" value="Tetracycline Repressor, domain 2"/>
    <property type="match status" value="1"/>
</dbReference>
<dbReference type="PANTHER" id="PTHR43479">
    <property type="entry name" value="ACREF/ENVCD OPERON REPRESSOR-RELATED"/>
    <property type="match status" value="1"/>
</dbReference>
<comment type="caution">
    <text evidence="4">The sequence shown here is derived from an EMBL/GenBank/DDBJ whole genome shotgun (WGS) entry which is preliminary data.</text>
</comment>
<evidence type="ECO:0000313" key="4">
    <source>
        <dbReference type="EMBL" id="EER74386.1"/>
    </source>
</evidence>
<evidence type="ECO:0000256" key="2">
    <source>
        <dbReference type="PROSITE-ProRule" id="PRU00335"/>
    </source>
</evidence>
<proteinExistence type="predicted"/>
<dbReference type="GO" id="GO:0003677">
    <property type="term" value="F:DNA binding"/>
    <property type="evidence" value="ECO:0007669"/>
    <property type="project" value="UniProtKB-UniRule"/>
</dbReference>
<dbReference type="eggNOG" id="COG1309">
    <property type="taxonomic scope" value="Bacteria"/>
</dbReference>
<dbReference type="PANTHER" id="PTHR43479:SF7">
    <property type="entry name" value="TETR-FAMILY TRANSCRIPTIONAL REGULATOR"/>
    <property type="match status" value="1"/>
</dbReference>
<dbReference type="EMBL" id="ACKU01000022">
    <property type="protein sequence ID" value="EER74386.1"/>
    <property type="molecule type" value="Genomic_DNA"/>
</dbReference>
<organism evidence="4 5">
    <name type="scientific">Weissella paramesenteroides ATCC 33313</name>
    <dbReference type="NCBI Taxonomy" id="585506"/>
    <lineage>
        <taxon>Bacteria</taxon>
        <taxon>Bacillati</taxon>
        <taxon>Bacillota</taxon>
        <taxon>Bacilli</taxon>
        <taxon>Lactobacillales</taxon>
        <taxon>Lactobacillaceae</taxon>
        <taxon>Weissella</taxon>
    </lineage>
</organism>
<dbReference type="AlphaFoldDB" id="C5RBP6"/>
<accession>C5RBP6</accession>
<evidence type="ECO:0000259" key="3">
    <source>
        <dbReference type="PROSITE" id="PS50977"/>
    </source>
</evidence>
<feature type="domain" description="HTH tetR-type" evidence="3">
    <location>
        <begin position="15"/>
        <end position="75"/>
    </location>
</feature>
<reference evidence="4 5" key="1">
    <citation type="submission" date="2009-04" db="EMBL/GenBank/DDBJ databases">
        <authorList>
            <person name="Qin X."/>
            <person name="Bachman B."/>
            <person name="Battles P."/>
            <person name="Bell A."/>
            <person name="Bess C."/>
            <person name="Bickham C."/>
            <person name="Chaboub L."/>
            <person name="Chen D."/>
            <person name="Coyle M."/>
            <person name="Deiros D.R."/>
            <person name="Dinh H."/>
            <person name="Forbes L."/>
            <person name="Fowler G."/>
            <person name="Francisco L."/>
            <person name="Fu Q."/>
            <person name="Gubbala S."/>
            <person name="Hale W."/>
            <person name="Han Y."/>
            <person name="Hemphill L."/>
            <person name="Highlander S.K."/>
            <person name="Hirani K."/>
            <person name="Hogues M."/>
            <person name="Jackson L."/>
            <person name="Jakkamsetti A."/>
            <person name="Javaid M."/>
            <person name="Jiang H."/>
            <person name="Korchina V."/>
            <person name="Kovar C."/>
            <person name="Lara F."/>
            <person name="Lee S."/>
            <person name="Mata R."/>
            <person name="Mathew T."/>
            <person name="Moen C."/>
            <person name="Morales K."/>
            <person name="Munidasa M."/>
            <person name="Nazareth L."/>
            <person name="Ngo R."/>
            <person name="Nguyen L."/>
            <person name="Okwuonu G."/>
            <person name="Ongeri F."/>
            <person name="Patil S."/>
            <person name="Petrosino J."/>
            <person name="Pham C."/>
            <person name="Pham P."/>
            <person name="Pu L.-L."/>
            <person name="Puazo M."/>
            <person name="Raj R."/>
            <person name="Reid J."/>
            <person name="Rouhana J."/>
            <person name="Saada N."/>
            <person name="Shang Y."/>
            <person name="Simmons D."/>
            <person name="Thornton R."/>
            <person name="Warren J."/>
            <person name="Weissenberger G."/>
            <person name="Zhang J."/>
            <person name="Zhang L."/>
            <person name="Zhou C."/>
            <person name="Zhu D."/>
            <person name="Muzny D."/>
            <person name="Worley K."/>
            <person name="Gibbs R."/>
        </authorList>
    </citation>
    <scope>NUCLEOTIDE SEQUENCE [LARGE SCALE GENOMIC DNA]</scope>
    <source>
        <strain evidence="4 5">ATCC 33313</strain>
    </source>
</reference>
<evidence type="ECO:0000313" key="5">
    <source>
        <dbReference type="Proteomes" id="UP000004528"/>
    </source>
</evidence>
<dbReference type="SUPFAM" id="SSF46689">
    <property type="entry name" value="Homeodomain-like"/>
    <property type="match status" value="1"/>
</dbReference>
<dbReference type="STRING" id="585506.HMPREF0877_1392"/>
<name>C5RBP6_WEIPA</name>
<gene>
    <name evidence="4" type="ORF">HMPREF0877_1392</name>
</gene>
<dbReference type="HOGENOM" id="CLU_087539_0_6_9"/>
<protein>
    <submittedName>
        <fullName evidence="4">Transcriptional regulator, TetR family</fullName>
    </submittedName>
</protein>
<dbReference type="InterPro" id="IPR039532">
    <property type="entry name" value="TetR_C_Firmicutes"/>
</dbReference>
<feature type="DNA-binding region" description="H-T-H motif" evidence="2">
    <location>
        <begin position="38"/>
        <end position="57"/>
    </location>
</feature>
<dbReference type="Pfam" id="PF14278">
    <property type="entry name" value="TetR_C_8"/>
    <property type="match status" value="1"/>
</dbReference>
<sequence>MLDKEGLLMEHAKIRHSKNKIRNALLTILKEKSIDKITVSDLTKTAMVNRSTFYSHYADKADLIEDLEGYFINEIETILNTTFKNNSIENGVVMSIQQLIVFALEPVNFNFLKIMLSENGDPNFANKITQSISNQISLVTVLDNHLSTYIKRFVSRGLIELVIIWIGDDDRPDPQEFIELVKKTQLLSPVQLILNQN</sequence>